<comment type="caution">
    <text evidence="1">The sequence shown here is derived from an EMBL/GenBank/DDBJ whole genome shotgun (WGS) entry which is preliminary data.</text>
</comment>
<dbReference type="EMBL" id="JAJTWU010000019">
    <property type="protein sequence ID" value="MCE4558174.1"/>
    <property type="molecule type" value="Genomic_DNA"/>
</dbReference>
<name>A0ABS8Y001_9BURK</name>
<protein>
    <submittedName>
        <fullName evidence="1">DUF3606 domain-containing protein</fullName>
    </submittedName>
</protein>
<accession>A0ABS8Y001</accession>
<dbReference type="Pfam" id="PF12244">
    <property type="entry name" value="DUF3606"/>
    <property type="match status" value="1"/>
</dbReference>
<gene>
    <name evidence="1" type="ORF">LXT13_27725</name>
</gene>
<sequence length="65" mass="7262">MHESQTSHQSQRIQLAEDRELLGWCDSLGVTEEQLRIAVAAVGDEVDDVCGYLGRPANLHPRTCR</sequence>
<dbReference type="Proteomes" id="UP001200741">
    <property type="component" value="Unassembled WGS sequence"/>
</dbReference>
<organism evidence="1 2">
    <name type="scientific">Pelomonas cellulosilytica</name>
    <dbReference type="NCBI Taxonomy" id="2906762"/>
    <lineage>
        <taxon>Bacteria</taxon>
        <taxon>Pseudomonadati</taxon>
        <taxon>Pseudomonadota</taxon>
        <taxon>Betaproteobacteria</taxon>
        <taxon>Burkholderiales</taxon>
        <taxon>Sphaerotilaceae</taxon>
        <taxon>Roseateles</taxon>
    </lineage>
</organism>
<proteinExistence type="predicted"/>
<reference evidence="1 2" key="1">
    <citation type="submission" date="2021-12" db="EMBL/GenBank/DDBJ databases">
        <title>Genome seq of P8.</title>
        <authorList>
            <person name="Seo T."/>
        </authorList>
    </citation>
    <scope>NUCLEOTIDE SEQUENCE [LARGE SCALE GENOMIC DNA]</scope>
    <source>
        <strain evidence="1 2">P8</strain>
    </source>
</reference>
<dbReference type="RefSeq" id="WP_233375626.1">
    <property type="nucleotide sequence ID" value="NZ_JAJTWU010000019.1"/>
</dbReference>
<dbReference type="InterPro" id="IPR022037">
    <property type="entry name" value="DUF3606"/>
</dbReference>
<evidence type="ECO:0000313" key="2">
    <source>
        <dbReference type="Proteomes" id="UP001200741"/>
    </source>
</evidence>
<evidence type="ECO:0000313" key="1">
    <source>
        <dbReference type="EMBL" id="MCE4558174.1"/>
    </source>
</evidence>
<keyword evidence="2" id="KW-1185">Reference proteome</keyword>